<keyword evidence="2" id="KW-1185">Reference proteome</keyword>
<sequence>MASFSLVVEDSSPLITYSPAGAWVDTTDDTLATSYSGTSLHATNAQDATAAFTFNGTGVSFFGGRRPGYGTYTFLVDGEVVSVGDASSTTPTTREALASVSNLPFGSHTATLKTNGGGTIDLDWIEIATQVGAPGSQLAASTVDDMDPRITYLPSPDAWQTNTGPMFMGNSLHFTKQQNTAASMTFEGEAIALYGAVSPDHADVRVSIDGQENLLPVSASSLHTQVLLYYSDGLGPGEHKLVLSPGLQTTATPFIDLDSIAVFASTPGANGSSALSTGGRGPSLEFVETSRGPAGMKTIIIGATVAGILALLLILGLILMLLRRQRQRNRKTIPVMESSSPKSPDLPMQKTPVMLEAGYSFAKPALSFTDYAAARHSIAPSYYGGFDSEPESRAPSRASSSASTAPMLKVPAIGLPQPPKRAITTEQASDFVVPGCWTCELICLQGGEAPPTRPSQRPPTMNF</sequence>
<dbReference type="EMBL" id="ML208346">
    <property type="protein sequence ID" value="TFK68685.1"/>
    <property type="molecule type" value="Genomic_DNA"/>
</dbReference>
<protein>
    <submittedName>
        <fullName evidence="1">Uncharacterized protein</fullName>
    </submittedName>
</protein>
<evidence type="ECO:0000313" key="2">
    <source>
        <dbReference type="Proteomes" id="UP000308600"/>
    </source>
</evidence>
<organism evidence="1 2">
    <name type="scientific">Pluteus cervinus</name>
    <dbReference type="NCBI Taxonomy" id="181527"/>
    <lineage>
        <taxon>Eukaryota</taxon>
        <taxon>Fungi</taxon>
        <taxon>Dikarya</taxon>
        <taxon>Basidiomycota</taxon>
        <taxon>Agaricomycotina</taxon>
        <taxon>Agaricomycetes</taxon>
        <taxon>Agaricomycetidae</taxon>
        <taxon>Agaricales</taxon>
        <taxon>Pluteineae</taxon>
        <taxon>Pluteaceae</taxon>
        <taxon>Pluteus</taxon>
    </lineage>
</organism>
<proteinExistence type="predicted"/>
<gene>
    <name evidence="1" type="ORF">BDN72DRAFT_797444</name>
</gene>
<reference evidence="1 2" key="1">
    <citation type="journal article" date="2019" name="Nat. Ecol. Evol.">
        <title>Megaphylogeny resolves global patterns of mushroom evolution.</title>
        <authorList>
            <person name="Varga T."/>
            <person name="Krizsan K."/>
            <person name="Foldi C."/>
            <person name="Dima B."/>
            <person name="Sanchez-Garcia M."/>
            <person name="Sanchez-Ramirez S."/>
            <person name="Szollosi G.J."/>
            <person name="Szarkandi J.G."/>
            <person name="Papp V."/>
            <person name="Albert L."/>
            <person name="Andreopoulos W."/>
            <person name="Angelini C."/>
            <person name="Antonin V."/>
            <person name="Barry K.W."/>
            <person name="Bougher N.L."/>
            <person name="Buchanan P."/>
            <person name="Buyck B."/>
            <person name="Bense V."/>
            <person name="Catcheside P."/>
            <person name="Chovatia M."/>
            <person name="Cooper J."/>
            <person name="Damon W."/>
            <person name="Desjardin D."/>
            <person name="Finy P."/>
            <person name="Geml J."/>
            <person name="Haridas S."/>
            <person name="Hughes K."/>
            <person name="Justo A."/>
            <person name="Karasinski D."/>
            <person name="Kautmanova I."/>
            <person name="Kiss B."/>
            <person name="Kocsube S."/>
            <person name="Kotiranta H."/>
            <person name="LaButti K.M."/>
            <person name="Lechner B.E."/>
            <person name="Liimatainen K."/>
            <person name="Lipzen A."/>
            <person name="Lukacs Z."/>
            <person name="Mihaltcheva S."/>
            <person name="Morgado L.N."/>
            <person name="Niskanen T."/>
            <person name="Noordeloos M.E."/>
            <person name="Ohm R.A."/>
            <person name="Ortiz-Santana B."/>
            <person name="Ovrebo C."/>
            <person name="Racz N."/>
            <person name="Riley R."/>
            <person name="Savchenko A."/>
            <person name="Shiryaev A."/>
            <person name="Soop K."/>
            <person name="Spirin V."/>
            <person name="Szebenyi C."/>
            <person name="Tomsovsky M."/>
            <person name="Tulloss R.E."/>
            <person name="Uehling J."/>
            <person name="Grigoriev I.V."/>
            <person name="Vagvolgyi C."/>
            <person name="Papp T."/>
            <person name="Martin F.M."/>
            <person name="Miettinen O."/>
            <person name="Hibbett D.S."/>
            <person name="Nagy L.G."/>
        </authorList>
    </citation>
    <scope>NUCLEOTIDE SEQUENCE [LARGE SCALE GENOMIC DNA]</scope>
    <source>
        <strain evidence="1 2">NL-1719</strain>
    </source>
</reference>
<name>A0ACD3ASI9_9AGAR</name>
<accession>A0ACD3ASI9</accession>
<evidence type="ECO:0000313" key="1">
    <source>
        <dbReference type="EMBL" id="TFK68685.1"/>
    </source>
</evidence>
<dbReference type="Proteomes" id="UP000308600">
    <property type="component" value="Unassembled WGS sequence"/>
</dbReference>